<evidence type="ECO:0000256" key="5">
    <source>
        <dbReference type="ARBA" id="ARBA00022692"/>
    </source>
</evidence>
<dbReference type="GO" id="GO:0005794">
    <property type="term" value="C:Golgi apparatus"/>
    <property type="evidence" value="ECO:0007669"/>
    <property type="project" value="UniProtKB-SubCell"/>
</dbReference>
<evidence type="ECO:0000259" key="13">
    <source>
        <dbReference type="PROSITE" id="PS50866"/>
    </source>
</evidence>
<accession>A0A672M078</accession>
<reference evidence="14" key="1">
    <citation type="submission" date="2025-08" db="UniProtKB">
        <authorList>
            <consortium name="Ensembl"/>
        </authorList>
    </citation>
    <scope>IDENTIFICATION</scope>
</reference>
<keyword evidence="7" id="KW-0256">Endoplasmic reticulum</keyword>
<reference evidence="14" key="2">
    <citation type="submission" date="2025-09" db="UniProtKB">
        <authorList>
            <consortium name="Ensembl"/>
        </authorList>
    </citation>
    <scope>IDENTIFICATION</scope>
</reference>
<dbReference type="OMA" id="IDYQVIH"/>
<sequence length="231" mass="26490">MKSKVMERFKETRLVCSLLFLTLSVDLGFAFGQNKDTEFTFLLPAGATECFFQTTTQNGSMEVEYQVIAGSGLDIGFTLISPRGYRLVSDFKKSDGIHTVDPTEEGNYRICFDNSFSHISEKMVYVEVIVDGPEDEDDEDWAALAEPEDSLEYKLEDIRVTMDAVHKNLERSRQLQTTLRAFEARDRYLLEDNLWRVSFWSSVSLLVMVSVALTQVYTLRRLFGDKHRVCT</sequence>
<protein>
    <submittedName>
        <fullName evidence="14">Transmembrane emp24 domain-containing protein 1-like</fullName>
    </submittedName>
</protein>
<evidence type="ECO:0000256" key="6">
    <source>
        <dbReference type="ARBA" id="ARBA00022729"/>
    </source>
</evidence>
<evidence type="ECO:0000256" key="10">
    <source>
        <dbReference type="RuleBase" id="RU003827"/>
    </source>
</evidence>
<evidence type="ECO:0000256" key="1">
    <source>
        <dbReference type="ARBA" id="ARBA00004115"/>
    </source>
</evidence>
<keyword evidence="9 11" id="KW-0472">Membrane</keyword>
<dbReference type="KEGG" id="sgh:107599309"/>
<proteinExistence type="inferred from homology"/>
<evidence type="ECO:0000256" key="7">
    <source>
        <dbReference type="ARBA" id="ARBA00022824"/>
    </source>
</evidence>
<dbReference type="InterPro" id="IPR015720">
    <property type="entry name" value="Emp24-like"/>
</dbReference>
<dbReference type="InterPro" id="IPR036598">
    <property type="entry name" value="GOLD_dom_sf"/>
</dbReference>
<dbReference type="GO" id="GO:0033116">
    <property type="term" value="C:endoplasmic reticulum-Golgi intermediate compartment membrane"/>
    <property type="evidence" value="ECO:0007669"/>
    <property type="project" value="UniProtKB-SubCell"/>
</dbReference>
<dbReference type="Ensembl" id="ENSSGRT00000030615.1">
    <property type="protein sequence ID" value="ENSSGRP00000028476.1"/>
    <property type="gene ID" value="ENSSGRG00000016264.1"/>
</dbReference>
<dbReference type="PANTHER" id="PTHR22811">
    <property type="entry name" value="TRANSMEMBRANE EMP24 DOMAIN-CONTAINING PROTEIN"/>
    <property type="match status" value="1"/>
</dbReference>
<evidence type="ECO:0000256" key="3">
    <source>
        <dbReference type="ARBA" id="ARBA00004619"/>
    </source>
</evidence>
<organism evidence="14 15">
    <name type="scientific">Sinocyclocheilus grahami</name>
    <name type="common">Dianchi golden-line fish</name>
    <name type="synonym">Barbus grahami</name>
    <dbReference type="NCBI Taxonomy" id="75366"/>
    <lineage>
        <taxon>Eukaryota</taxon>
        <taxon>Metazoa</taxon>
        <taxon>Chordata</taxon>
        <taxon>Craniata</taxon>
        <taxon>Vertebrata</taxon>
        <taxon>Euteleostomi</taxon>
        <taxon>Actinopterygii</taxon>
        <taxon>Neopterygii</taxon>
        <taxon>Teleostei</taxon>
        <taxon>Ostariophysi</taxon>
        <taxon>Cypriniformes</taxon>
        <taxon>Cyprinidae</taxon>
        <taxon>Cyprininae</taxon>
        <taxon>Sinocyclocheilus</taxon>
    </lineage>
</organism>
<dbReference type="SUPFAM" id="SSF101576">
    <property type="entry name" value="Supernatant protein factor (SPF), C-terminal domain"/>
    <property type="match status" value="1"/>
</dbReference>
<evidence type="ECO:0000256" key="11">
    <source>
        <dbReference type="SAM" id="Phobius"/>
    </source>
</evidence>
<dbReference type="AlphaFoldDB" id="A0A672M078"/>
<keyword evidence="5 10" id="KW-0812">Transmembrane</keyword>
<gene>
    <name evidence="14" type="primary">LOC107599309</name>
</gene>
<dbReference type="InterPro" id="IPR009038">
    <property type="entry name" value="GOLD_dom"/>
</dbReference>
<dbReference type="Proteomes" id="UP000472262">
    <property type="component" value="Unassembled WGS sequence"/>
</dbReference>
<evidence type="ECO:0000313" key="15">
    <source>
        <dbReference type="Proteomes" id="UP000472262"/>
    </source>
</evidence>
<evidence type="ECO:0000256" key="9">
    <source>
        <dbReference type="ARBA" id="ARBA00023136"/>
    </source>
</evidence>
<dbReference type="GeneID" id="107599309"/>
<evidence type="ECO:0000256" key="12">
    <source>
        <dbReference type="SAM" id="SignalP"/>
    </source>
</evidence>
<dbReference type="FunCoup" id="A0A672M078">
    <property type="interactions" value="1057"/>
</dbReference>
<name>A0A672M078_SINGR</name>
<dbReference type="GO" id="GO:0005789">
    <property type="term" value="C:endoplasmic reticulum membrane"/>
    <property type="evidence" value="ECO:0007669"/>
    <property type="project" value="UniProtKB-SubCell"/>
</dbReference>
<evidence type="ECO:0000256" key="2">
    <source>
        <dbReference type="ARBA" id="ARBA00004151"/>
    </source>
</evidence>
<evidence type="ECO:0000256" key="4">
    <source>
        <dbReference type="ARBA" id="ARBA00007104"/>
    </source>
</evidence>
<dbReference type="InParanoid" id="A0A672M078"/>
<feature type="signal peptide" evidence="12">
    <location>
        <begin position="1"/>
        <end position="32"/>
    </location>
</feature>
<evidence type="ECO:0000256" key="8">
    <source>
        <dbReference type="ARBA" id="ARBA00022989"/>
    </source>
</evidence>
<comment type="subcellular location">
    <subcellularLocation>
        <location evidence="1">Endoplasmic reticulum membrane</location>
        <topology evidence="1">Single-pass type I membrane protein</topology>
    </subcellularLocation>
    <subcellularLocation>
        <location evidence="2">Endoplasmic reticulum-Golgi intermediate compartment membrane</location>
        <topology evidence="2">Single-pass type I membrane protein</topology>
    </subcellularLocation>
    <subcellularLocation>
        <location evidence="3">Golgi apparatus</location>
        <location evidence="3">cis-Golgi network membrane</location>
        <topology evidence="3">Single-pass type I membrane protein</topology>
    </subcellularLocation>
    <subcellularLocation>
        <location evidence="10">Membrane</location>
        <topology evidence="10">Single-pass type I membrane protein</topology>
    </subcellularLocation>
</comment>
<keyword evidence="6 12" id="KW-0732">Signal</keyword>
<comment type="similarity">
    <text evidence="4 10">Belongs to the EMP24/GP25L family.</text>
</comment>
<keyword evidence="8 11" id="KW-1133">Transmembrane helix</keyword>
<dbReference type="SMART" id="SM01190">
    <property type="entry name" value="EMP24_GP25L"/>
    <property type="match status" value="1"/>
</dbReference>
<keyword evidence="15" id="KW-1185">Reference proteome</keyword>
<feature type="transmembrane region" description="Helical" evidence="11">
    <location>
        <begin position="199"/>
        <end position="219"/>
    </location>
</feature>
<dbReference type="RefSeq" id="XP_016146347.1">
    <property type="nucleotide sequence ID" value="XM_016290861.1"/>
</dbReference>
<dbReference type="OrthoDB" id="5976732at2759"/>
<dbReference type="PROSITE" id="PS50866">
    <property type="entry name" value="GOLD"/>
    <property type="match status" value="1"/>
</dbReference>
<feature type="chain" id="PRO_5025350611" evidence="12">
    <location>
        <begin position="33"/>
        <end position="231"/>
    </location>
</feature>
<dbReference type="Gene3D" id="2.60.120.680">
    <property type="entry name" value="GOLD domain"/>
    <property type="match status" value="1"/>
</dbReference>
<feature type="domain" description="GOLD" evidence="13">
    <location>
        <begin position="48"/>
        <end position="130"/>
    </location>
</feature>
<evidence type="ECO:0000313" key="14">
    <source>
        <dbReference type="Ensembl" id="ENSSGRP00000028476.1"/>
    </source>
</evidence>
<dbReference type="Pfam" id="PF01105">
    <property type="entry name" value="EMP24_GP25L"/>
    <property type="match status" value="1"/>
</dbReference>